<dbReference type="InterPro" id="IPR017871">
    <property type="entry name" value="ABC_transporter-like_CS"/>
</dbReference>
<evidence type="ECO:0000256" key="7">
    <source>
        <dbReference type="SAM" id="Phobius"/>
    </source>
</evidence>
<evidence type="ECO:0000313" key="10">
    <source>
        <dbReference type="EMBL" id="OOP57129.1"/>
    </source>
</evidence>
<dbReference type="GO" id="GO:0016887">
    <property type="term" value="F:ATP hydrolysis activity"/>
    <property type="evidence" value="ECO:0007669"/>
    <property type="project" value="InterPro"/>
</dbReference>
<dbReference type="AlphaFoldDB" id="A0A1V4AVN4"/>
<organism evidence="10 11">
    <name type="scientific">Candidatus Brocadia carolinensis</name>
    <dbReference type="NCBI Taxonomy" id="1004156"/>
    <lineage>
        <taxon>Bacteria</taxon>
        <taxon>Pseudomonadati</taxon>
        <taxon>Planctomycetota</taxon>
        <taxon>Candidatus Brocadiia</taxon>
        <taxon>Candidatus Brocadiales</taxon>
        <taxon>Candidatus Brocadiaceae</taxon>
        <taxon>Candidatus Brocadia</taxon>
    </lineage>
</organism>
<keyword evidence="4 10" id="KW-0067">ATP-binding</keyword>
<keyword evidence="2 7" id="KW-0812">Transmembrane</keyword>
<dbReference type="Pfam" id="PF00664">
    <property type="entry name" value="ABC_membrane"/>
    <property type="match status" value="1"/>
</dbReference>
<feature type="domain" description="ABC transporter" evidence="8">
    <location>
        <begin position="334"/>
        <end position="568"/>
    </location>
</feature>
<gene>
    <name evidence="10" type="ORF">AYP45_05280</name>
</gene>
<accession>A0A1V4AVN4</accession>
<proteinExistence type="predicted"/>
<dbReference type="CDD" id="cd07346">
    <property type="entry name" value="ABC_6TM_exporters"/>
    <property type="match status" value="1"/>
</dbReference>
<feature type="domain" description="ABC transmembrane type-1" evidence="9">
    <location>
        <begin position="30"/>
        <end position="300"/>
    </location>
</feature>
<feature type="transmembrane region" description="Helical" evidence="7">
    <location>
        <begin position="128"/>
        <end position="151"/>
    </location>
</feature>
<dbReference type="InterPro" id="IPR036640">
    <property type="entry name" value="ABC1_TM_sf"/>
</dbReference>
<evidence type="ECO:0000259" key="9">
    <source>
        <dbReference type="PROSITE" id="PS50929"/>
    </source>
</evidence>
<name>A0A1V4AVN4_9BACT</name>
<evidence type="ECO:0000256" key="3">
    <source>
        <dbReference type="ARBA" id="ARBA00022741"/>
    </source>
</evidence>
<dbReference type="STRING" id="1004156.AYP45_05280"/>
<protein>
    <submittedName>
        <fullName evidence="10">ABC transporter ATP-binding protein</fullName>
    </submittedName>
</protein>
<keyword evidence="5 7" id="KW-1133">Transmembrane helix</keyword>
<dbReference type="SUPFAM" id="SSF52540">
    <property type="entry name" value="P-loop containing nucleoside triphosphate hydrolases"/>
    <property type="match status" value="1"/>
</dbReference>
<reference evidence="10 11" key="1">
    <citation type="journal article" date="2017" name="Water Res.">
        <title>Discovery and metagenomic analysis of an anammox bacterial enrichment related to Candidatus "Brocadia caroliniensis" in a full-scale glycerol-fed nitritation-denitritation separate centrate treatment process.</title>
        <authorList>
            <person name="Park H."/>
            <person name="Brotto A.C."/>
            <person name="van Loosdrecht M.C."/>
            <person name="Chandran K."/>
        </authorList>
    </citation>
    <scope>NUCLEOTIDE SEQUENCE [LARGE SCALE GENOMIC DNA]</scope>
    <source>
        <strain evidence="10">26THWARD</strain>
    </source>
</reference>
<dbReference type="GO" id="GO:0005886">
    <property type="term" value="C:plasma membrane"/>
    <property type="evidence" value="ECO:0007669"/>
    <property type="project" value="UniProtKB-SubCell"/>
</dbReference>
<dbReference type="Pfam" id="PF00005">
    <property type="entry name" value="ABC_tran"/>
    <property type="match status" value="1"/>
</dbReference>
<dbReference type="PANTHER" id="PTHR43394:SF1">
    <property type="entry name" value="ATP-BINDING CASSETTE SUB-FAMILY B MEMBER 10, MITOCHONDRIAL"/>
    <property type="match status" value="1"/>
</dbReference>
<dbReference type="Proteomes" id="UP000189681">
    <property type="component" value="Unassembled WGS sequence"/>
</dbReference>
<dbReference type="InterPro" id="IPR003593">
    <property type="entry name" value="AAA+_ATPase"/>
</dbReference>
<dbReference type="FunFam" id="3.40.50.300:FF:000218">
    <property type="entry name" value="Multidrug ABC transporter ATP-binding protein"/>
    <property type="match status" value="1"/>
</dbReference>
<dbReference type="InterPro" id="IPR039421">
    <property type="entry name" value="Type_1_exporter"/>
</dbReference>
<sequence length="580" mass="65772">MKKFLHYVKPYRRVIMVATVCGLLKYNIPLIFPWIFKDVIDHLLSPSSYDTSRLHTTMLAMIGLYVVWAVVTYFRSYYADQAGQRLVFDLRNELYVHLQRMSLSFYEKRQVGSVASRLLGDIAVAHNFVGAAFTNTVMDASALFLIAFLLFRMNWQLALVSISILPFYVMLNKYFKARMKKTSKLAHQKMEEISGNVHEKLGGISIIQSYTREKAEEKHFFQDNREYLFYQLKHIKHHATAQSIIGYLTSVAPVLVVWFGAMQVIHGRLTVGELAAFYAYLGMFYNPLNRLTELNILLANSQSAMERIFEVFNTSPEITDGATAKDFAVMKGEIRFTHVYFGYERSKTVLKDINLHIPAGCTVALVGPSGAGKSTFVKLIPRFYDVSSGKITIDGRDTQDFKLGCLRRHIATVPQEPILFSGTIYENILFGKQNASEKEVQSAAISANAHDFICKLPKGYETEIGEGGLKLSGGQRQRIALARAFLKDAPILILDEATSSLDSKTENMIQEALKRLMQGRTTIIIAHRLSTIQSADSIVVFHNGEIVETGNHEELLRHSYGLYRQLYDEQFNKKVVMNIE</sequence>
<comment type="caution">
    <text evidence="10">The sequence shown here is derived from an EMBL/GenBank/DDBJ whole genome shotgun (WGS) entry which is preliminary data.</text>
</comment>
<feature type="transmembrane region" description="Helical" evidence="7">
    <location>
        <begin position="56"/>
        <end position="74"/>
    </location>
</feature>
<dbReference type="PANTHER" id="PTHR43394">
    <property type="entry name" value="ATP-DEPENDENT PERMEASE MDL1, MITOCHONDRIAL"/>
    <property type="match status" value="1"/>
</dbReference>
<keyword evidence="3" id="KW-0547">Nucleotide-binding</keyword>
<evidence type="ECO:0000259" key="8">
    <source>
        <dbReference type="PROSITE" id="PS50893"/>
    </source>
</evidence>
<dbReference type="InterPro" id="IPR003439">
    <property type="entry name" value="ABC_transporter-like_ATP-bd"/>
</dbReference>
<dbReference type="GO" id="GO:0015421">
    <property type="term" value="F:ABC-type oligopeptide transporter activity"/>
    <property type="evidence" value="ECO:0007669"/>
    <property type="project" value="TreeGrafter"/>
</dbReference>
<dbReference type="PROSITE" id="PS00211">
    <property type="entry name" value="ABC_TRANSPORTER_1"/>
    <property type="match status" value="1"/>
</dbReference>
<dbReference type="GO" id="GO:0005524">
    <property type="term" value="F:ATP binding"/>
    <property type="evidence" value="ECO:0007669"/>
    <property type="project" value="UniProtKB-KW"/>
</dbReference>
<feature type="transmembrane region" description="Helical" evidence="7">
    <location>
        <begin position="157"/>
        <end position="175"/>
    </location>
</feature>
<feature type="transmembrane region" description="Helical" evidence="7">
    <location>
        <begin position="244"/>
        <end position="265"/>
    </location>
</feature>
<comment type="subcellular location">
    <subcellularLocation>
        <location evidence="1">Cell membrane</location>
        <topology evidence="1">Multi-pass membrane protein</topology>
    </subcellularLocation>
</comment>
<evidence type="ECO:0000256" key="5">
    <source>
        <dbReference type="ARBA" id="ARBA00022989"/>
    </source>
</evidence>
<dbReference type="Gene3D" id="3.40.50.300">
    <property type="entry name" value="P-loop containing nucleotide triphosphate hydrolases"/>
    <property type="match status" value="1"/>
</dbReference>
<dbReference type="Gene3D" id="1.20.1560.10">
    <property type="entry name" value="ABC transporter type 1, transmembrane domain"/>
    <property type="match status" value="1"/>
</dbReference>
<dbReference type="PROSITE" id="PS50893">
    <property type="entry name" value="ABC_TRANSPORTER_2"/>
    <property type="match status" value="1"/>
</dbReference>
<feature type="transmembrane region" description="Helical" evidence="7">
    <location>
        <begin position="12"/>
        <end position="36"/>
    </location>
</feature>
<evidence type="ECO:0000256" key="2">
    <source>
        <dbReference type="ARBA" id="ARBA00022692"/>
    </source>
</evidence>
<evidence type="ECO:0000313" key="11">
    <source>
        <dbReference type="Proteomes" id="UP000189681"/>
    </source>
</evidence>
<dbReference type="SUPFAM" id="SSF90123">
    <property type="entry name" value="ABC transporter transmembrane region"/>
    <property type="match status" value="1"/>
</dbReference>
<dbReference type="SMART" id="SM00382">
    <property type="entry name" value="AAA"/>
    <property type="match status" value="1"/>
</dbReference>
<dbReference type="InterPro" id="IPR011527">
    <property type="entry name" value="ABC1_TM_dom"/>
</dbReference>
<dbReference type="InterPro" id="IPR027417">
    <property type="entry name" value="P-loop_NTPase"/>
</dbReference>
<evidence type="ECO:0000256" key="4">
    <source>
        <dbReference type="ARBA" id="ARBA00022840"/>
    </source>
</evidence>
<dbReference type="EMBL" id="AYTS01000044">
    <property type="protein sequence ID" value="OOP57129.1"/>
    <property type="molecule type" value="Genomic_DNA"/>
</dbReference>
<evidence type="ECO:0000256" key="1">
    <source>
        <dbReference type="ARBA" id="ARBA00004651"/>
    </source>
</evidence>
<keyword evidence="6 7" id="KW-0472">Membrane</keyword>
<evidence type="ECO:0000256" key="6">
    <source>
        <dbReference type="ARBA" id="ARBA00023136"/>
    </source>
</evidence>
<dbReference type="PROSITE" id="PS50929">
    <property type="entry name" value="ABC_TM1F"/>
    <property type="match status" value="1"/>
</dbReference>